<keyword evidence="12 16" id="KW-1133">Transmembrane helix</keyword>
<feature type="transmembrane region" description="Helical" evidence="16">
    <location>
        <begin position="230"/>
        <end position="252"/>
    </location>
</feature>
<feature type="region of interest" description="Disordered" evidence="15">
    <location>
        <begin position="756"/>
        <end position="813"/>
    </location>
</feature>
<evidence type="ECO:0000256" key="6">
    <source>
        <dbReference type="ARBA" id="ARBA00022692"/>
    </source>
</evidence>
<accession>A0AAV1I0S3</accession>
<dbReference type="SMART" id="SM00382">
    <property type="entry name" value="AAA"/>
    <property type="match status" value="1"/>
</dbReference>
<evidence type="ECO:0000313" key="18">
    <source>
        <dbReference type="EMBL" id="CAK0758579.1"/>
    </source>
</evidence>
<dbReference type="InterPro" id="IPR000642">
    <property type="entry name" value="Peptidase_M41"/>
</dbReference>
<dbReference type="GO" id="GO:0004176">
    <property type="term" value="F:ATP-dependent peptidase activity"/>
    <property type="evidence" value="ECO:0007669"/>
    <property type="project" value="InterPro"/>
</dbReference>
<keyword evidence="19" id="KW-1185">Reference proteome</keyword>
<dbReference type="FunFam" id="1.10.8.60:FF:000001">
    <property type="entry name" value="ATP-dependent zinc metalloprotease FtsH"/>
    <property type="match status" value="1"/>
</dbReference>
<dbReference type="GO" id="GO:0005524">
    <property type="term" value="F:ATP binding"/>
    <property type="evidence" value="ECO:0007669"/>
    <property type="project" value="UniProtKB-KW"/>
</dbReference>
<evidence type="ECO:0000259" key="17">
    <source>
        <dbReference type="SMART" id="SM00382"/>
    </source>
</evidence>
<evidence type="ECO:0000256" key="9">
    <source>
        <dbReference type="ARBA" id="ARBA00022801"/>
    </source>
</evidence>
<dbReference type="GO" id="GO:0006508">
    <property type="term" value="P:proteolysis"/>
    <property type="evidence" value="ECO:0007669"/>
    <property type="project" value="UniProtKB-KW"/>
</dbReference>
<dbReference type="GO" id="GO:0009507">
    <property type="term" value="C:chloroplast"/>
    <property type="evidence" value="ECO:0007669"/>
    <property type="project" value="TreeGrafter"/>
</dbReference>
<keyword evidence="10" id="KW-0862">Zinc</keyword>
<dbReference type="Pfam" id="PF00004">
    <property type="entry name" value="AAA"/>
    <property type="match status" value="1"/>
</dbReference>
<evidence type="ECO:0000256" key="3">
    <source>
        <dbReference type="ARBA" id="ARBA00010044"/>
    </source>
</evidence>
<evidence type="ECO:0000256" key="11">
    <source>
        <dbReference type="ARBA" id="ARBA00022840"/>
    </source>
</evidence>
<feature type="compositionally biased region" description="Basic residues" evidence="15">
    <location>
        <begin position="111"/>
        <end position="123"/>
    </location>
</feature>
<evidence type="ECO:0000256" key="8">
    <source>
        <dbReference type="ARBA" id="ARBA00022741"/>
    </source>
</evidence>
<gene>
    <name evidence="18" type="ORF">CVIRNUC_002630</name>
</gene>
<dbReference type="Pfam" id="PF17862">
    <property type="entry name" value="AAA_lid_3"/>
    <property type="match status" value="1"/>
</dbReference>
<protein>
    <recommendedName>
        <fullName evidence="17">AAA+ ATPase domain-containing protein</fullName>
    </recommendedName>
</protein>
<keyword evidence="8" id="KW-0547">Nucleotide-binding</keyword>
<dbReference type="Gene3D" id="1.20.58.760">
    <property type="entry name" value="Peptidase M41"/>
    <property type="match status" value="1"/>
</dbReference>
<evidence type="ECO:0000256" key="7">
    <source>
        <dbReference type="ARBA" id="ARBA00022723"/>
    </source>
</evidence>
<comment type="subcellular location">
    <subcellularLocation>
        <location evidence="2">Membrane</location>
    </subcellularLocation>
</comment>
<feature type="compositionally biased region" description="Basic and acidic residues" evidence="15">
    <location>
        <begin position="769"/>
        <end position="785"/>
    </location>
</feature>
<evidence type="ECO:0000256" key="12">
    <source>
        <dbReference type="ARBA" id="ARBA00022989"/>
    </source>
</evidence>
<dbReference type="GO" id="GO:0016887">
    <property type="term" value="F:ATP hydrolysis activity"/>
    <property type="evidence" value="ECO:0007669"/>
    <property type="project" value="InterPro"/>
</dbReference>
<keyword evidence="6 16" id="KW-0812">Transmembrane</keyword>
<reference evidence="18 19" key="1">
    <citation type="submission" date="2023-10" db="EMBL/GenBank/DDBJ databases">
        <authorList>
            <person name="Maclean D."/>
            <person name="Macfadyen A."/>
        </authorList>
    </citation>
    <scope>NUCLEOTIDE SEQUENCE [LARGE SCALE GENOMIC DNA]</scope>
</reference>
<comment type="cofactor">
    <cofactor evidence="1">
        <name>Zn(2+)</name>
        <dbReference type="ChEBI" id="CHEBI:29105"/>
    </cofactor>
</comment>
<evidence type="ECO:0000256" key="5">
    <source>
        <dbReference type="ARBA" id="ARBA00022670"/>
    </source>
</evidence>
<dbReference type="AlphaFoldDB" id="A0AAV1I0S3"/>
<evidence type="ECO:0000256" key="15">
    <source>
        <dbReference type="SAM" id="MobiDB-lite"/>
    </source>
</evidence>
<keyword evidence="11" id="KW-0067">ATP-binding</keyword>
<dbReference type="Gene3D" id="3.40.50.300">
    <property type="entry name" value="P-loop containing nucleotide triphosphate hydrolases"/>
    <property type="match status" value="1"/>
</dbReference>
<keyword evidence="7" id="KW-0479">Metal-binding</keyword>
<dbReference type="SUPFAM" id="SSF140990">
    <property type="entry name" value="FtsH protease domain-like"/>
    <property type="match status" value="1"/>
</dbReference>
<dbReference type="GO" id="GO:0016020">
    <property type="term" value="C:membrane"/>
    <property type="evidence" value="ECO:0007669"/>
    <property type="project" value="UniProtKB-SubCell"/>
</dbReference>
<sequence>MSDLTATAGGALLVGIALLGWTRPAYARNRAGEDAMLASAQAARMGQVDESQEEASTSEASSAHMQPWRHSSSSSSGATDTGILLADGEIGSEQHKIDKKRAIEKFFKEKEKRRRLAPKKKGRKMDVLKSQVTDPGVYDKQENPPQTAWRIDRMKNMTYTQFWQLVKERRVDKAKFTGDKRSVWVTTKANAPGGVRTEKVGLPYDPELLDHMVEHGVIIETPGVNPYERVLMAFIRLFFPIWFAYLLIMVAFRIGVKKKRDKIFGGAKLDLISKGDQKLTFKDIEGIDQVKGEIKELVEFLKNPKRFIDLGARSPAGVLLVGAPGTGKTLLAKAIAGEAGVPFYSAAGTEFMEVFVGVGASRVRDMFQKARKAAPCILFIDEFDGIGQQRSSNAMGNDESVQTINQLLTEMDGFEDNTGVIVMAATNRPGALDTALTRPGRFDRVIHLPLPNLQGRVGILHVHARNKKVEEGLDYHKVARATAGFTGAELMNLMNVAAVVAVRRGAKVITQEDVFQALENIHRERMGRGSTASQYDEDIVPPVMKRAIAVYEAARVLMGFITPGYDEISQVSICPGGVPTGYTYFIPQEEQLESRVVTRSYMEAKMVVALAGRCAEKLILGDASISTASAGDVEQANNIAREMVYRCGFSRRLGPVALMDTEEVFIGRGRTRTVANIGTELATIAMADIEELIDGAEAKAFYGLALNYAPLQALVERLLVKETLSGTEVTEVLEGAGVIPFPDPYVEGFQWSPEGGLVYPGMPTQEEQGEQRRSKGQEQGRRTVDDDLQNGSNGASSNGAGIEEMSPTLYSPFSPYRVRIDLPEVLSKELRDM</sequence>
<evidence type="ECO:0000313" key="19">
    <source>
        <dbReference type="Proteomes" id="UP001314263"/>
    </source>
</evidence>
<dbReference type="GO" id="GO:0004222">
    <property type="term" value="F:metalloendopeptidase activity"/>
    <property type="evidence" value="ECO:0007669"/>
    <property type="project" value="InterPro"/>
</dbReference>
<dbReference type="FunFam" id="3.40.50.300:FF:000001">
    <property type="entry name" value="ATP-dependent zinc metalloprotease FtsH"/>
    <property type="match status" value="1"/>
</dbReference>
<name>A0AAV1I0S3_9CHLO</name>
<dbReference type="GO" id="GO:0045037">
    <property type="term" value="P:protein import into chloroplast stroma"/>
    <property type="evidence" value="ECO:0007669"/>
    <property type="project" value="TreeGrafter"/>
</dbReference>
<keyword evidence="5" id="KW-0645">Protease</keyword>
<evidence type="ECO:0000256" key="2">
    <source>
        <dbReference type="ARBA" id="ARBA00004370"/>
    </source>
</evidence>
<evidence type="ECO:0000256" key="16">
    <source>
        <dbReference type="SAM" id="Phobius"/>
    </source>
</evidence>
<dbReference type="InterPro" id="IPR003593">
    <property type="entry name" value="AAA+_ATPase"/>
</dbReference>
<keyword evidence="9" id="KW-0378">Hydrolase</keyword>
<comment type="caution">
    <text evidence="18">The sequence shown here is derived from an EMBL/GenBank/DDBJ whole genome shotgun (WGS) entry which is preliminary data.</text>
</comment>
<dbReference type="InterPro" id="IPR037219">
    <property type="entry name" value="Peptidase_M41-like"/>
</dbReference>
<dbReference type="InterPro" id="IPR003960">
    <property type="entry name" value="ATPase_AAA_CS"/>
</dbReference>
<proteinExistence type="inferred from homology"/>
<evidence type="ECO:0000256" key="14">
    <source>
        <dbReference type="ARBA" id="ARBA00023136"/>
    </source>
</evidence>
<dbReference type="PANTHER" id="PTHR23076">
    <property type="entry name" value="METALLOPROTEASE M41 FTSH"/>
    <property type="match status" value="1"/>
</dbReference>
<comment type="similarity">
    <text evidence="4">In the N-terminal section; belongs to the AAA ATPase family.</text>
</comment>
<dbReference type="PROSITE" id="PS00674">
    <property type="entry name" value="AAA"/>
    <property type="match status" value="1"/>
</dbReference>
<dbReference type="GO" id="GO:0046872">
    <property type="term" value="F:metal ion binding"/>
    <property type="evidence" value="ECO:0007669"/>
    <property type="project" value="UniProtKB-KW"/>
</dbReference>
<comment type="similarity">
    <text evidence="3">In the C-terminal section; belongs to the peptidase M41 family.</text>
</comment>
<dbReference type="InterPro" id="IPR027417">
    <property type="entry name" value="P-loop_NTPase"/>
</dbReference>
<dbReference type="InterPro" id="IPR003959">
    <property type="entry name" value="ATPase_AAA_core"/>
</dbReference>
<dbReference type="SUPFAM" id="SSF52540">
    <property type="entry name" value="P-loop containing nucleoside triphosphate hydrolases"/>
    <property type="match status" value="1"/>
</dbReference>
<evidence type="ECO:0000256" key="10">
    <source>
        <dbReference type="ARBA" id="ARBA00022833"/>
    </source>
</evidence>
<dbReference type="PANTHER" id="PTHR23076:SF37">
    <property type="entry name" value="ATP-DEPENDENT ZINC METALLOPROTEASE FTSH 4, MITOCHONDRIAL"/>
    <property type="match status" value="1"/>
</dbReference>
<dbReference type="Gene3D" id="3.30.720.210">
    <property type="match status" value="1"/>
</dbReference>
<keyword evidence="13" id="KW-0482">Metalloprotease</keyword>
<evidence type="ECO:0000256" key="1">
    <source>
        <dbReference type="ARBA" id="ARBA00001947"/>
    </source>
</evidence>
<feature type="domain" description="AAA+ ATPase" evidence="17">
    <location>
        <begin position="314"/>
        <end position="452"/>
    </location>
</feature>
<organism evidence="18 19">
    <name type="scientific">Coccomyxa viridis</name>
    <dbReference type="NCBI Taxonomy" id="1274662"/>
    <lineage>
        <taxon>Eukaryota</taxon>
        <taxon>Viridiplantae</taxon>
        <taxon>Chlorophyta</taxon>
        <taxon>core chlorophytes</taxon>
        <taxon>Trebouxiophyceae</taxon>
        <taxon>Trebouxiophyceae incertae sedis</taxon>
        <taxon>Coccomyxaceae</taxon>
        <taxon>Coccomyxa</taxon>
    </lineage>
</organism>
<dbReference type="EMBL" id="CAUYUE010000003">
    <property type="protein sequence ID" value="CAK0758579.1"/>
    <property type="molecule type" value="Genomic_DNA"/>
</dbReference>
<feature type="region of interest" description="Disordered" evidence="15">
    <location>
        <begin position="42"/>
        <end position="82"/>
    </location>
</feature>
<dbReference type="Pfam" id="PF01434">
    <property type="entry name" value="Peptidase_M41"/>
    <property type="match status" value="1"/>
</dbReference>
<dbReference type="GO" id="GO:0010304">
    <property type="term" value="P:PSII associated light-harvesting complex II catabolic process"/>
    <property type="evidence" value="ECO:0007669"/>
    <property type="project" value="UniProtKB-ARBA"/>
</dbReference>
<feature type="region of interest" description="Disordered" evidence="15">
    <location>
        <begin position="109"/>
        <end position="144"/>
    </location>
</feature>
<dbReference type="CDD" id="cd19501">
    <property type="entry name" value="RecA-like_FtsH"/>
    <property type="match status" value="1"/>
</dbReference>
<evidence type="ECO:0000256" key="4">
    <source>
        <dbReference type="ARBA" id="ARBA00010550"/>
    </source>
</evidence>
<feature type="compositionally biased region" description="Low complexity" evidence="15">
    <location>
        <begin position="54"/>
        <end position="63"/>
    </location>
</feature>
<keyword evidence="14 16" id="KW-0472">Membrane</keyword>
<dbReference type="Proteomes" id="UP001314263">
    <property type="component" value="Unassembled WGS sequence"/>
</dbReference>
<feature type="compositionally biased region" description="Low complexity" evidence="15">
    <location>
        <begin position="790"/>
        <end position="801"/>
    </location>
</feature>
<dbReference type="Gene3D" id="1.10.8.60">
    <property type="match status" value="1"/>
</dbReference>
<dbReference type="InterPro" id="IPR041569">
    <property type="entry name" value="AAA_lid_3"/>
</dbReference>
<evidence type="ECO:0000256" key="13">
    <source>
        <dbReference type="ARBA" id="ARBA00023049"/>
    </source>
</evidence>